<comment type="caution">
    <text evidence="9">The sequence shown here is derived from an EMBL/GenBank/DDBJ whole genome shotgun (WGS) entry which is preliminary data.</text>
</comment>
<gene>
    <name evidence="9" type="ORF">ZIOFF_011169</name>
</gene>
<dbReference type="InterPro" id="IPR001005">
    <property type="entry name" value="SANT/Myb"/>
</dbReference>
<protein>
    <submittedName>
        <fullName evidence="9">Uncharacterized protein</fullName>
    </submittedName>
</protein>
<dbReference type="EMBL" id="JACMSC010000003">
    <property type="protein sequence ID" value="KAG6528977.1"/>
    <property type="molecule type" value="Genomic_DNA"/>
</dbReference>
<evidence type="ECO:0000256" key="4">
    <source>
        <dbReference type="ARBA" id="ARBA00023125"/>
    </source>
</evidence>
<keyword evidence="4" id="KW-0238">DNA-binding</keyword>
<evidence type="ECO:0000256" key="3">
    <source>
        <dbReference type="ARBA" id="ARBA00023015"/>
    </source>
</evidence>
<accession>A0A8J5LZA1</accession>
<keyword evidence="6" id="KW-0539">Nucleus</keyword>
<keyword evidence="3" id="KW-0805">Transcription regulation</keyword>
<dbReference type="InterPro" id="IPR017930">
    <property type="entry name" value="Myb_dom"/>
</dbReference>
<dbReference type="FunFam" id="1.10.10.60:FF:000001">
    <property type="entry name" value="MYB-related transcription factor"/>
    <property type="match status" value="1"/>
</dbReference>
<evidence type="ECO:0000256" key="5">
    <source>
        <dbReference type="ARBA" id="ARBA00023163"/>
    </source>
</evidence>
<dbReference type="PANTHER" id="PTHR47994:SF5">
    <property type="entry name" value="F14D16.11-RELATED"/>
    <property type="match status" value="1"/>
</dbReference>
<name>A0A8J5LZA1_ZINOF</name>
<proteinExistence type="predicted"/>
<feature type="domain" description="Myb-like" evidence="7">
    <location>
        <begin position="282"/>
        <end position="332"/>
    </location>
</feature>
<dbReference type="AlphaFoldDB" id="A0A8J5LZA1"/>
<dbReference type="Proteomes" id="UP000734854">
    <property type="component" value="Unassembled WGS sequence"/>
</dbReference>
<dbReference type="FunFam" id="1.10.10.60:FF:000349">
    <property type="entry name" value="Transcription factor MYB39"/>
    <property type="match status" value="1"/>
</dbReference>
<dbReference type="SMART" id="SM00717">
    <property type="entry name" value="SANT"/>
    <property type="match status" value="2"/>
</dbReference>
<dbReference type="InterPro" id="IPR009057">
    <property type="entry name" value="Homeodomain-like_sf"/>
</dbReference>
<evidence type="ECO:0000313" key="10">
    <source>
        <dbReference type="Proteomes" id="UP000734854"/>
    </source>
</evidence>
<organism evidence="9 10">
    <name type="scientific">Zingiber officinale</name>
    <name type="common">Ginger</name>
    <name type="synonym">Amomum zingiber</name>
    <dbReference type="NCBI Taxonomy" id="94328"/>
    <lineage>
        <taxon>Eukaryota</taxon>
        <taxon>Viridiplantae</taxon>
        <taxon>Streptophyta</taxon>
        <taxon>Embryophyta</taxon>
        <taxon>Tracheophyta</taxon>
        <taxon>Spermatophyta</taxon>
        <taxon>Magnoliopsida</taxon>
        <taxon>Liliopsida</taxon>
        <taxon>Zingiberales</taxon>
        <taxon>Zingiberaceae</taxon>
        <taxon>Zingiber</taxon>
    </lineage>
</organism>
<keyword evidence="10" id="KW-1185">Reference proteome</keyword>
<feature type="domain" description="Myb-like" evidence="7">
    <location>
        <begin position="229"/>
        <end position="281"/>
    </location>
</feature>
<comment type="subcellular location">
    <subcellularLocation>
        <location evidence="1">Nucleus</location>
    </subcellularLocation>
</comment>
<dbReference type="CDD" id="cd00167">
    <property type="entry name" value="SANT"/>
    <property type="match status" value="2"/>
</dbReference>
<dbReference type="InterPro" id="IPR015495">
    <property type="entry name" value="Myb_TF_plants"/>
</dbReference>
<dbReference type="GO" id="GO:0003677">
    <property type="term" value="F:DNA binding"/>
    <property type="evidence" value="ECO:0007669"/>
    <property type="project" value="UniProtKB-KW"/>
</dbReference>
<evidence type="ECO:0000259" key="7">
    <source>
        <dbReference type="PROSITE" id="PS50090"/>
    </source>
</evidence>
<sequence length="468" mass="53101">MAAIPCHRGWPTPETKKEGCVKDEVGEKKGKMPADLRVPCVEDFQQQLLRWQQVVLQSNTCGGFGLRSGTPHVVICWNQLGDTQGVSPIVITTIVYYILPQAVIIKSIQWRQRCSGRDEHAHVRNSERLSRRRVFRIRGFDSEVMSRQQVIGPNMAKVFPLTVGLMIPAGAILREEETEPEIGFPSGIELRHESPSMIIILCPPSSASDHLHSYRVELFVMGRQACCDKEGLKRGPWTTEEDEKLIDYIQKHGQGNWRTLPKKAGLARCGKSCRLRWTNYLRPDIKRGRFSFEEEETIIHLHSMLGNKWSAIAARLPGRTDNEIKNYWNTHIRKRLLKMGIDPVTHAPRLDLLFAAPPFCNSLQSNSLLGLDHDLLLMATNLLSSQSQNSNTVILDQTPLQEQQLQYQSHDQLLDAAQIMQANMSQNPWQEIITQDNYLHECSSWMPTAAMGVNYESLGPSPWPQLGN</sequence>
<dbReference type="PROSITE" id="PS50090">
    <property type="entry name" value="MYB_LIKE"/>
    <property type="match status" value="2"/>
</dbReference>
<dbReference type="Pfam" id="PF00249">
    <property type="entry name" value="Myb_DNA-binding"/>
    <property type="match status" value="2"/>
</dbReference>
<keyword evidence="5" id="KW-0804">Transcription</keyword>
<reference evidence="9 10" key="1">
    <citation type="submission" date="2020-08" db="EMBL/GenBank/DDBJ databases">
        <title>Plant Genome Project.</title>
        <authorList>
            <person name="Zhang R.-G."/>
        </authorList>
    </citation>
    <scope>NUCLEOTIDE SEQUENCE [LARGE SCALE GENOMIC DNA]</scope>
    <source>
        <tissue evidence="9">Rhizome</tissue>
    </source>
</reference>
<evidence type="ECO:0000256" key="1">
    <source>
        <dbReference type="ARBA" id="ARBA00004123"/>
    </source>
</evidence>
<evidence type="ECO:0000256" key="6">
    <source>
        <dbReference type="ARBA" id="ARBA00023242"/>
    </source>
</evidence>
<feature type="domain" description="HTH myb-type" evidence="8">
    <location>
        <begin position="229"/>
        <end position="285"/>
    </location>
</feature>
<dbReference type="Gene3D" id="1.10.10.60">
    <property type="entry name" value="Homeodomain-like"/>
    <property type="match status" value="2"/>
</dbReference>
<evidence type="ECO:0000256" key="2">
    <source>
        <dbReference type="ARBA" id="ARBA00022737"/>
    </source>
</evidence>
<dbReference type="SUPFAM" id="SSF46689">
    <property type="entry name" value="Homeodomain-like"/>
    <property type="match status" value="1"/>
</dbReference>
<dbReference type="GO" id="GO:0005634">
    <property type="term" value="C:nucleus"/>
    <property type="evidence" value="ECO:0007669"/>
    <property type="project" value="UniProtKB-SubCell"/>
</dbReference>
<evidence type="ECO:0000313" key="9">
    <source>
        <dbReference type="EMBL" id="KAG6528977.1"/>
    </source>
</evidence>
<evidence type="ECO:0000259" key="8">
    <source>
        <dbReference type="PROSITE" id="PS51294"/>
    </source>
</evidence>
<keyword evidence="2" id="KW-0677">Repeat</keyword>
<dbReference type="PANTHER" id="PTHR47994">
    <property type="entry name" value="F14D16.11-RELATED"/>
    <property type="match status" value="1"/>
</dbReference>
<dbReference type="PROSITE" id="PS51294">
    <property type="entry name" value="HTH_MYB"/>
    <property type="match status" value="2"/>
</dbReference>
<feature type="domain" description="HTH myb-type" evidence="8">
    <location>
        <begin position="286"/>
        <end position="336"/>
    </location>
</feature>